<dbReference type="SUPFAM" id="SSF53300">
    <property type="entry name" value="vWA-like"/>
    <property type="match status" value="1"/>
</dbReference>
<dbReference type="InterPro" id="IPR051928">
    <property type="entry name" value="NorD/CobT"/>
</dbReference>
<dbReference type="PANTHER" id="PTHR41248">
    <property type="entry name" value="NORD PROTEIN"/>
    <property type="match status" value="1"/>
</dbReference>
<evidence type="ECO:0000256" key="1">
    <source>
        <dbReference type="SAM" id="MobiDB-lite"/>
    </source>
</evidence>
<reference evidence="3" key="1">
    <citation type="journal article" date="2014" name="Front. Microbiol.">
        <title>High frequency of phylogenetically diverse reductive dehalogenase-homologous genes in deep subseafloor sedimentary metagenomes.</title>
        <authorList>
            <person name="Kawai M."/>
            <person name="Futagami T."/>
            <person name="Toyoda A."/>
            <person name="Takaki Y."/>
            <person name="Nishi S."/>
            <person name="Hori S."/>
            <person name="Arai W."/>
            <person name="Tsubouchi T."/>
            <person name="Morono Y."/>
            <person name="Uchiyama I."/>
            <person name="Ito T."/>
            <person name="Fujiyama A."/>
            <person name="Inagaki F."/>
            <person name="Takami H."/>
        </authorList>
    </citation>
    <scope>NUCLEOTIDE SEQUENCE</scope>
    <source>
        <strain evidence="3">Expedition CK06-06</strain>
    </source>
</reference>
<gene>
    <name evidence="3" type="ORF">S01H1_30968</name>
</gene>
<protein>
    <recommendedName>
        <fullName evidence="2">VWFA domain-containing protein</fullName>
    </recommendedName>
</protein>
<dbReference type="Pfam" id="PF00092">
    <property type="entry name" value="VWA"/>
    <property type="match status" value="1"/>
</dbReference>
<feature type="non-terminal residue" evidence="3">
    <location>
        <position position="1"/>
    </location>
</feature>
<name>X0T1Z2_9ZZZZ</name>
<evidence type="ECO:0000313" key="3">
    <source>
        <dbReference type="EMBL" id="GAF87279.1"/>
    </source>
</evidence>
<dbReference type="InterPro" id="IPR036465">
    <property type="entry name" value="vWFA_dom_sf"/>
</dbReference>
<comment type="caution">
    <text evidence="3">The sequence shown here is derived from an EMBL/GenBank/DDBJ whole genome shotgun (WGS) entry which is preliminary data.</text>
</comment>
<dbReference type="EMBL" id="BARS01019088">
    <property type="protein sequence ID" value="GAF87279.1"/>
    <property type="molecule type" value="Genomic_DNA"/>
</dbReference>
<dbReference type="PANTHER" id="PTHR41248:SF1">
    <property type="entry name" value="NORD PROTEIN"/>
    <property type="match status" value="1"/>
</dbReference>
<feature type="compositionally biased region" description="Basic and acidic residues" evidence="1">
    <location>
        <begin position="145"/>
        <end position="154"/>
    </location>
</feature>
<feature type="domain" description="VWFA" evidence="2">
    <location>
        <begin position="178"/>
        <end position="271"/>
    </location>
</feature>
<feature type="region of interest" description="Disordered" evidence="1">
    <location>
        <begin position="133"/>
        <end position="163"/>
    </location>
</feature>
<accession>X0T1Z2</accession>
<proteinExistence type="predicted"/>
<dbReference type="AlphaFoldDB" id="X0T1Z2"/>
<dbReference type="Gene3D" id="3.40.50.410">
    <property type="entry name" value="von Willebrand factor, type A domain"/>
    <property type="match status" value="1"/>
</dbReference>
<organism evidence="3">
    <name type="scientific">marine sediment metagenome</name>
    <dbReference type="NCBI Taxonomy" id="412755"/>
    <lineage>
        <taxon>unclassified sequences</taxon>
        <taxon>metagenomes</taxon>
        <taxon>ecological metagenomes</taxon>
    </lineage>
</organism>
<feature type="non-terminal residue" evidence="3">
    <location>
        <position position="275"/>
    </location>
</feature>
<evidence type="ECO:0000259" key="2">
    <source>
        <dbReference type="Pfam" id="PF00092"/>
    </source>
</evidence>
<sequence length="275" mass="31813">GMLRRAFGGVSRAERSFLYDEWNYHERGYLRGWCRLHEERLKGENGPAFLESVQHRHAALLARVRRQFQHIKPESTERVRKVSDGEEIDLDRAVEARSDIRAGLAPSERVYMRRDRARREVAAAFLVDLSASVREPVPEPEDEPEKPLDGDSEGRPFWGGRPSLMDRDEERRRVLDIQKEALALMVQALEALGDEYGIYGFSGESRENVEFYVAKELGDRLGVQVWNAISAMRSHRYTRMGTAIRHTIRKLERQDARRKVMLVISDGYPQDIDYG</sequence>
<dbReference type="InterPro" id="IPR002035">
    <property type="entry name" value="VWF_A"/>
</dbReference>